<dbReference type="Proteomes" id="UP000054078">
    <property type="component" value="Unassembled WGS sequence"/>
</dbReference>
<dbReference type="InterPro" id="IPR036188">
    <property type="entry name" value="FAD/NAD-bd_sf"/>
</dbReference>
<dbReference type="AlphaFoldDB" id="A0A117J447"/>
<evidence type="ECO:0000259" key="7">
    <source>
        <dbReference type="Pfam" id="PF07992"/>
    </source>
</evidence>
<evidence type="ECO:0000256" key="1">
    <source>
        <dbReference type="ARBA" id="ARBA00022630"/>
    </source>
</evidence>
<evidence type="ECO:0000256" key="6">
    <source>
        <dbReference type="ARBA" id="ARBA00048132"/>
    </source>
</evidence>
<dbReference type="PROSITE" id="PS00573">
    <property type="entry name" value="PYRIDINE_REDOX_2"/>
    <property type="match status" value="1"/>
</dbReference>
<dbReference type="PANTHER" id="PTHR48105">
    <property type="entry name" value="THIOREDOXIN REDUCTASE 1-RELATED-RELATED"/>
    <property type="match status" value="1"/>
</dbReference>
<protein>
    <submittedName>
        <fullName evidence="8">Pyridine nucleotide-disulfide oxidoreductase</fullName>
    </submittedName>
</protein>
<reference evidence="8 9" key="1">
    <citation type="submission" date="2015-12" db="EMBL/GenBank/DDBJ databases">
        <title>Draft Genome Sequence of Olsenella scatoligenes SK9K4T; a Producer of 3-Methylindole- (skatole) and 4-Methylphenol- (p-cresol) Isolated from Pig Feces.</title>
        <authorList>
            <person name="Li X."/>
            <person name="Borg B."/>
            <person name="Canibe N."/>
        </authorList>
    </citation>
    <scope>NUCLEOTIDE SEQUENCE [LARGE SCALE GENOMIC DNA]</scope>
    <source>
        <strain evidence="8 9">SK9K4</strain>
    </source>
</reference>
<comment type="caution">
    <text evidence="8">The sequence shown here is derived from an EMBL/GenBank/DDBJ whole genome shotgun (WGS) entry which is preliminary data.</text>
</comment>
<dbReference type="STRING" id="1299998.AUL39_04795"/>
<dbReference type="InterPro" id="IPR008255">
    <property type="entry name" value="Pyr_nucl-diS_OxRdtase_2_AS"/>
</dbReference>
<dbReference type="GO" id="GO:0004791">
    <property type="term" value="F:thioredoxin-disulfide reductase (NADPH) activity"/>
    <property type="evidence" value="ECO:0007669"/>
    <property type="project" value="UniProtKB-EC"/>
</dbReference>
<organism evidence="8 9">
    <name type="scientific">Tractidigestivibacter scatoligenes</name>
    <name type="common">Olsenella scatoligenes</name>
    <dbReference type="NCBI Taxonomy" id="1299998"/>
    <lineage>
        <taxon>Bacteria</taxon>
        <taxon>Bacillati</taxon>
        <taxon>Actinomycetota</taxon>
        <taxon>Coriobacteriia</taxon>
        <taxon>Coriobacteriales</taxon>
        <taxon>Atopobiaceae</taxon>
        <taxon>Tractidigestivibacter</taxon>
    </lineage>
</organism>
<dbReference type="Gene3D" id="3.50.50.60">
    <property type="entry name" value="FAD/NAD(P)-binding domain"/>
    <property type="match status" value="2"/>
</dbReference>
<keyword evidence="2" id="KW-0274">FAD</keyword>
<evidence type="ECO:0000256" key="5">
    <source>
        <dbReference type="ARBA" id="ARBA00023284"/>
    </source>
</evidence>
<dbReference type="RefSeq" id="WP_059054269.1">
    <property type="nucleotide sequence ID" value="NZ_LOJF01000009.1"/>
</dbReference>
<evidence type="ECO:0000313" key="8">
    <source>
        <dbReference type="EMBL" id="KUH58332.1"/>
    </source>
</evidence>
<dbReference type="InterPro" id="IPR050097">
    <property type="entry name" value="Ferredoxin-NADP_redctase_2"/>
</dbReference>
<keyword evidence="1" id="KW-0285">Flavoprotein</keyword>
<sequence>MGSNNQQVKDLVIVGGGPAGLTAAIYAQRSLLDAVTLEQEAFGGQTILTSEIDNYPGLPHTDGYTLSEAMRSQAVDLGAEVRMEQVTGISHSGEDGIFSLRTPDGEIAAKSVILAGGATPRRAGFDGEEKFASHGVSYCATCDGMFYRGKRVYVVGGGNSAAEEALFLTRFANEVILIVRKDHLRAQAAVAQELEENEKVTVRYLTSIVSLEGGELPTTITFRNNETGETTVETYEEGSFGVFVFVGRVPASQLVSGLVELDPSGYILTDERMATRTPGLFAAGDVRKTPLRQIVTAAADGAVAANSAAAYLGRPVEG</sequence>
<dbReference type="InterPro" id="IPR023753">
    <property type="entry name" value="FAD/NAD-binding_dom"/>
</dbReference>
<dbReference type="PRINTS" id="PR00469">
    <property type="entry name" value="PNDRDTASEII"/>
</dbReference>
<evidence type="ECO:0000313" key="9">
    <source>
        <dbReference type="Proteomes" id="UP000054078"/>
    </source>
</evidence>
<dbReference type="SUPFAM" id="SSF51905">
    <property type="entry name" value="FAD/NAD(P)-binding domain"/>
    <property type="match status" value="1"/>
</dbReference>
<feature type="domain" description="FAD/NAD(P)-binding" evidence="7">
    <location>
        <begin position="9"/>
        <end position="301"/>
    </location>
</feature>
<dbReference type="EMBL" id="LOJF01000009">
    <property type="protein sequence ID" value="KUH58332.1"/>
    <property type="molecule type" value="Genomic_DNA"/>
</dbReference>
<proteinExistence type="predicted"/>
<evidence type="ECO:0000256" key="4">
    <source>
        <dbReference type="ARBA" id="ARBA00023157"/>
    </source>
</evidence>
<accession>A0A117J447</accession>
<dbReference type="PRINTS" id="PR00368">
    <property type="entry name" value="FADPNR"/>
</dbReference>
<keyword evidence="9" id="KW-1185">Reference proteome</keyword>
<keyword evidence="3" id="KW-0560">Oxidoreductase</keyword>
<keyword evidence="4" id="KW-1015">Disulfide bond</keyword>
<keyword evidence="5" id="KW-0676">Redox-active center</keyword>
<evidence type="ECO:0000256" key="2">
    <source>
        <dbReference type="ARBA" id="ARBA00022827"/>
    </source>
</evidence>
<dbReference type="Pfam" id="PF07992">
    <property type="entry name" value="Pyr_redox_2"/>
    <property type="match status" value="1"/>
</dbReference>
<evidence type="ECO:0000256" key="3">
    <source>
        <dbReference type="ARBA" id="ARBA00023002"/>
    </source>
</evidence>
<gene>
    <name evidence="8" type="ORF">AUL39_04795</name>
</gene>
<comment type="catalytic activity">
    <reaction evidence="6">
        <text>[thioredoxin]-dithiol + NADP(+) = [thioredoxin]-disulfide + NADPH + H(+)</text>
        <dbReference type="Rhea" id="RHEA:20345"/>
        <dbReference type="Rhea" id="RHEA-COMP:10698"/>
        <dbReference type="Rhea" id="RHEA-COMP:10700"/>
        <dbReference type="ChEBI" id="CHEBI:15378"/>
        <dbReference type="ChEBI" id="CHEBI:29950"/>
        <dbReference type="ChEBI" id="CHEBI:50058"/>
        <dbReference type="ChEBI" id="CHEBI:57783"/>
        <dbReference type="ChEBI" id="CHEBI:58349"/>
        <dbReference type="EC" id="1.8.1.9"/>
    </reaction>
</comment>
<name>A0A117J447_TRASO</name>
<dbReference type="OrthoDB" id="109585at2"/>